<protein>
    <submittedName>
        <fullName evidence="1">Uncharacterized protein</fullName>
    </submittedName>
</protein>
<dbReference type="AlphaFoldDB" id="A0A1L6MXX7"/>
<organism evidence="1 2">
    <name type="scientific">Pajaroellobacter abortibovis</name>
    <dbReference type="NCBI Taxonomy" id="1882918"/>
    <lineage>
        <taxon>Bacteria</taxon>
        <taxon>Pseudomonadati</taxon>
        <taxon>Myxococcota</taxon>
        <taxon>Polyangia</taxon>
        <taxon>Polyangiales</taxon>
        <taxon>Polyangiaceae</taxon>
    </lineage>
</organism>
<evidence type="ECO:0000313" key="1">
    <source>
        <dbReference type="EMBL" id="APS00297.1"/>
    </source>
</evidence>
<name>A0A1L6MXX7_9BACT</name>
<evidence type="ECO:0000313" key="2">
    <source>
        <dbReference type="Proteomes" id="UP000185544"/>
    </source>
</evidence>
<gene>
    <name evidence="1" type="ORF">BCY86_06085</name>
</gene>
<reference evidence="1 2" key="1">
    <citation type="submission" date="2016-08" db="EMBL/GenBank/DDBJ databases">
        <title>Identification and validation of antigenic proteins from Pajaroellobacter abortibovis using de-novo genome sequence assembly and reverse vaccinology.</title>
        <authorList>
            <person name="Welly B.T."/>
            <person name="Miller M.R."/>
            <person name="Stott J.L."/>
            <person name="Blanchard M.T."/>
            <person name="Islas-Trejo A.D."/>
            <person name="O'Rourke S.M."/>
            <person name="Young A.E."/>
            <person name="Medrano J.F."/>
            <person name="Van Eenennaam A.L."/>
        </authorList>
    </citation>
    <scope>NUCLEOTIDE SEQUENCE [LARGE SCALE GENOMIC DNA]</scope>
    <source>
        <strain evidence="1 2">BTF92-0548A/99-0131</strain>
    </source>
</reference>
<proteinExistence type="predicted"/>
<dbReference type="KEGG" id="pabo:BCY86_06085"/>
<dbReference type="EMBL" id="CP016908">
    <property type="protein sequence ID" value="APS00297.1"/>
    <property type="molecule type" value="Genomic_DNA"/>
</dbReference>
<accession>A0A1L6MXX7</accession>
<keyword evidence="2" id="KW-1185">Reference proteome</keyword>
<dbReference type="Proteomes" id="UP000185544">
    <property type="component" value="Chromosome"/>
</dbReference>
<sequence length="478" mass="53411">MKFGFLGISWLVMTKHKLQRILFAFGCLLVNTTSAQEFLRDRKYQGGIGVQVGAFELHPGLAVEGGYDSNWFLRSSKEGADIVNGASQAPVEGAGMLRVTPSLSFGTQQARNQEQGTNAYLPYEFRTMASGSYLEFIGSSDVRSQRNMNANFNGGFDLFRGRPWGGSCSLSYRRYITPSSFGDTSVSFNRDTLNGRVDVIATPGGGTLELRVGYQSDLAIFEQFSGRDYNNLSQQLVTQGQWKFRPRTSLVYDGMFGYSRYIADRSQHYLWLPDTIPIRTRLGVMGLLTHSLGIYAVAGYGAMLSTANENKKTSLAPQFDSVIGTLELMYFWLTSPSPDYVLSFIRSGASESAVGLGYNRDFQNSYVGTGFYGVDRVYARLNYFFKGRFLISAQAGVAAIRYPMFLADDGSFLHDPSTDIRLDGTLFGEYRFSNAFGLIGTLKHSYNSSQVQLEWGNGRRFDFNWNRFEAFAGVRWVM</sequence>
<dbReference type="STRING" id="1882918.BCY86_06085"/>